<evidence type="ECO:0000313" key="2">
    <source>
        <dbReference type="EMBL" id="HIR40877.1"/>
    </source>
</evidence>
<evidence type="ECO:0000256" key="1">
    <source>
        <dbReference type="SAM" id="SignalP"/>
    </source>
</evidence>
<evidence type="ECO:0008006" key="4">
    <source>
        <dbReference type="Google" id="ProtNLM"/>
    </source>
</evidence>
<dbReference type="EMBL" id="DVGY01000080">
    <property type="protein sequence ID" value="HIR40877.1"/>
    <property type="molecule type" value="Genomic_DNA"/>
</dbReference>
<keyword evidence="1" id="KW-0732">Signal</keyword>
<feature type="signal peptide" evidence="1">
    <location>
        <begin position="1"/>
        <end position="24"/>
    </location>
</feature>
<dbReference type="SUPFAM" id="SSF69318">
    <property type="entry name" value="Integrin alpha N-terminal domain"/>
    <property type="match status" value="1"/>
</dbReference>
<accession>A0A9D1DC41</accession>
<feature type="chain" id="PRO_5038890083" description="Lipoprotein" evidence="1">
    <location>
        <begin position="25"/>
        <end position="446"/>
    </location>
</feature>
<protein>
    <recommendedName>
        <fullName evidence="4">Lipoprotein</fullName>
    </recommendedName>
</protein>
<name>A0A9D1DC41_9FIRM</name>
<sequence length="446" mass="50252">MKRALALLLAAALFCLSGCSLTPASMESLLSPPVRTEEQSEIYQALLGSVNANISLVYPRSGEHTSAFVVEDIDGDGLEDALVFYRDQSQATSTGSVRMNFLVQREGNWVSTHDISLQNATEVEKMQLLHQDGTTYLVVGFNQSSTSEKLLKVYTYSQEQGPQERLSENCSNFTVTDLDGDGIQDLFLISAPPVSDNMTREVTGILWKLQNGKFVEDSTVRMNSRAMEYLNINLGWVEQEDIPALYLDSQIGTNSEGTEIIRYQNGQLVDLMVSANAEEDRAAVTYRPSGYSCLDLDQNGCYEIPSPQLFPGYTDQDSTQSLFYIVWSVYQQGDLVPTAITYTNYLLNYHFYLPDPWVGEVSASWDSTTNEITFFRYQDSLRQQEQVLLKIRVFTRSDWEGRSPASHYVYLAQNGQLVYSYELFETGSGLDLTDQEVQQRFTLMNS</sequence>
<organism evidence="2 3">
    <name type="scientific">Candidatus Egerieicola pullicola</name>
    <dbReference type="NCBI Taxonomy" id="2840775"/>
    <lineage>
        <taxon>Bacteria</taxon>
        <taxon>Bacillati</taxon>
        <taxon>Bacillota</taxon>
        <taxon>Clostridia</taxon>
        <taxon>Eubacteriales</taxon>
        <taxon>Oscillospiraceae</taxon>
        <taxon>Oscillospiraceae incertae sedis</taxon>
        <taxon>Candidatus Egerieicola</taxon>
    </lineage>
</organism>
<gene>
    <name evidence="2" type="ORF">IAB36_03510</name>
</gene>
<reference evidence="2" key="2">
    <citation type="journal article" date="2021" name="PeerJ">
        <title>Extensive microbial diversity within the chicken gut microbiome revealed by metagenomics and culture.</title>
        <authorList>
            <person name="Gilroy R."/>
            <person name="Ravi A."/>
            <person name="Getino M."/>
            <person name="Pursley I."/>
            <person name="Horton D.L."/>
            <person name="Alikhan N.F."/>
            <person name="Baker D."/>
            <person name="Gharbi K."/>
            <person name="Hall N."/>
            <person name="Watson M."/>
            <person name="Adriaenssens E.M."/>
            <person name="Foster-Nyarko E."/>
            <person name="Jarju S."/>
            <person name="Secka A."/>
            <person name="Antonio M."/>
            <person name="Oren A."/>
            <person name="Chaudhuri R.R."/>
            <person name="La Ragione R."/>
            <person name="Hildebrand F."/>
            <person name="Pallen M.J."/>
        </authorList>
    </citation>
    <scope>NUCLEOTIDE SEQUENCE</scope>
    <source>
        <strain evidence="2">CHK184-25365</strain>
    </source>
</reference>
<reference evidence="2" key="1">
    <citation type="submission" date="2020-10" db="EMBL/GenBank/DDBJ databases">
        <authorList>
            <person name="Gilroy R."/>
        </authorList>
    </citation>
    <scope>NUCLEOTIDE SEQUENCE</scope>
    <source>
        <strain evidence="2">CHK184-25365</strain>
    </source>
</reference>
<comment type="caution">
    <text evidence="2">The sequence shown here is derived from an EMBL/GenBank/DDBJ whole genome shotgun (WGS) entry which is preliminary data.</text>
</comment>
<dbReference type="AlphaFoldDB" id="A0A9D1DC41"/>
<proteinExistence type="predicted"/>
<dbReference type="InterPro" id="IPR028994">
    <property type="entry name" value="Integrin_alpha_N"/>
</dbReference>
<evidence type="ECO:0000313" key="3">
    <source>
        <dbReference type="Proteomes" id="UP000886749"/>
    </source>
</evidence>
<dbReference type="Proteomes" id="UP000886749">
    <property type="component" value="Unassembled WGS sequence"/>
</dbReference>